<sequence>MIDAMNRMQEIRKRIEEIQQLGKGKNLSAASSSSESKTESTKGDPQSNEAFSLALEQAIGSLLSSGDVSGIGSGGALSSSDLGDVTSLIQKLGGAQADIDPALVAKAIEQYKSR</sequence>
<dbReference type="OrthoDB" id="9854209at2"/>
<keyword evidence="3" id="KW-1185">Reference proteome</keyword>
<proteinExistence type="predicted"/>
<feature type="region of interest" description="Disordered" evidence="1">
    <location>
        <begin position="21"/>
        <end position="49"/>
    </location>
</feature>
<reference evidence="2 3" key="1">
    <citation type="journal article" date="2010" name="Stand. Genomic Sci.">
        <title>Complete genome sequence of Spirochaeta smaragdinae type strain (SEBR 4228).</title>
        <authorList>
            <person name="Mavromatis K."/>
            <person name="Yasawong M."/>
            <person name="Chertkov O."/>
            <person name="Lapidus A."/>
            <person name="Lucas S."/>
            <person name="Nolan M."/>
            <person name="Del Rio T.G."/>
            <person name="Tice H."/>
            <person name="Cheng J.F."/>
            <person name="Pitluck S."/>
            <person name="Liolios K."/>
            <person name="Ivanova N."/>
            <person name="Tapia R."/>
            <person name="Han C."/>
            <person name="Bruce D."/>
            <person name="Goodwin L."/>
            <person name="Pati A."/>
            <person name="Chen A."/>
            <person name="Palaniappan K."/>
            <person name="Land M."/>
            <person name="Hauser L."/>
            <person name="Chang Y.J."/>
            <person name="Jeffries C.D."/>
            <person name="Detter J.C."/>
            <person name="Rohde M."/>
            <person name="Brambilla E."/>
            <person name="Spring S."/>
            <person name="Goker M."/>
            <person name="Sikorski J."/>
            <person name="Woyke T."/>
            <person name="Bristow J."/>
            <person name="Eisen J.A."/>
            <person name="Markowitz V."/>
            <person name="Hugenholtz P."/>
            <person name="Klenk H.P."/>
            <person name="Kyrpides N.C."/>
        </authorList>
    </citation>
    <scope>NUCLEOTIDE SEQUENCE [LARGE SCALE GENOMIC DNA]</scope>
    <source>
        <strain evidence="3">DSM 11293 / JCM 15392 / SEBR 4228</strain>
    </source>
</reference>
<accession>E1RBN0</accession>
<evidence type="ECO:0000313" key="2">
    <source>
        <dbReference type="EMBL" id="ADK79760.1"/>
    </source>
</evidence>
<evidence type="ECO:0000256" key="1">
    <source>
        <dbReference type="SAM" id="MobiDB-lite"/>
    </source>
</evidence>
<dbReference type="AlphaFoldDB" id="E1RBN0"/>
<dbReference type="HOGENOM" id="CLU_2119590_0_0_12"/>
<protein>
    <submittedName>
        <fullName evidence="2">Uncharacterized protein</fullName>
    </submittedName>
</protein>
<evidence type="ECO:0000313" key="3">
    <source>
        <dbReference type="Proteomes" id="UP000002318"/>
    </source>
</evidence>
<name>E1RBN0_SEDSS</name>
<dbReference type="STRING" id="573413.Spirs_0617"/>
<dbReference type="Proteomes" id="UP000002318">
    <property type="component" value="Chromosome"/>
</dbReference>
<dbReference type="KEGG" id="ssm:Spirs_0617"/>
<dbReference type="EMBL" id="CP002116">
    <property type="protein sequence ID" value="ADK79760.1"/>
    <property type="molecule type" value="Genomic_DNA"/>
</dbReference>
<organism evidence="2 3">
    <name type="scientific">Sediminispirochaeta smaragdinae (strain DSM 11293 / JCM 15392 / SEBR 4228)</name>
    <name type="common">Spirochaeta smaragdinae</name>
    <dbReference type="NCBI Taxonomy" id="573413"/>
    <lineage>
        <taxon>Bacteria</taxon>
        <taxon>Pseudomonadati</taxon>
        <taxon>Spirochaetota</taxon>
        <taxon>Spirochaetia</taxon>
        <taxon>Spirochaetales</taxon>
        <taxon>Spirochaetaceae</taxon>
        <taxon>Sediminispirochaeta</taxon>
    </lineage>
</organism>
<gene>
    <name evidence="2" type="ordered locus">Spirs_0617</name>
</gene>